<comment type="caution">
    <text evidence="2">The sequence shown here is derived from an EMBL/GenBank/DDBJ whole genome shotgun (WGS) entry which is preliminary data.</text>
</comment>
<evidence type="ECO:0000256" key="1">
    <source>
        <dbReference type="SAM" id="Phobius"/>
    </source>
</evidence>
<protein>
    <submittedName>
        <fullName evidence="2">Uncharacterized protein</fullName>
    </submittedName>
</protein>
<dbReference type="RefSeq" id="WP_378204934.1">
    <property type="nucleotide sequence ID" value="NZ_JBHLZP010000157.1"/>
</dbReference>
<gene>
    <name evidence="2" type="ORF">ACFFNX_21385</name>
</gene>
<keyword evidence="1" id="KW-1133">Transmembrane helix</keyword>
<sequence>MKHDELDSVINALRPAMVDELSDAAYERRPDAALVRARADTSAPGPSLVRRRRPARRVALATGAVAVVTATAVLATGALSDGHQGTRIGGTGRNEATNTRAFLLASAETAAKQPATHGSCWYSRTRMWLDLMPFPAKSGTGARVPADKGHQRTFHSRTAASSENWACTLPGGTGMRFRSHGPLDVQITFPTEKDKAAWRAAGSPPLMTNIGTTASRPLTATYDGRSHLVNPDIGSHEIEWKTIAKLPATKSGLESYLRKLWQEDRKGGAHGYVAPADFGLYVFESAADLFITPITPGTRAALYRILADFPSVRVTGQIKDREGRLGTAITAQTPDGVIERLVIDPATAQLLDDEHRPGGPAGAPGAHSVTDYRAVERQGWVNRIGAIPAP</sequence>
<dbReference type="Proteomes" id="UP001589627">
    <property type="component" value="Unassembled WGS sequence"/>
</dbReference>
<evidence type="ECO:0000313" key="3">
    <source>
        <dbReference type="Proteomes" id="UP001589627"/>
    </source>
</evidence>
<accession>A0ABV5YI57</accession>
<keyword evidence="1" id="KW-0812">Transmembrane</keyword>
<name>A0ABV5YI57_9ACTN</name>
<proteinExistence type="predicted"/>
<keyword evidence="3" id="KW-1185">Reference proteome</keyword>
<evidence type="ECO:0000313" key="2">
    <source>
        <dbReference type="EMBL" id="MFB9834744.1"/>
    </source>
</evidence>
<dbReference type="EMBL" id="JBHLZP010000157">
    <property type="protein sequence ID" value="MFB9834744.1"/>
    <property type="molecule type" value="Genomic_DNA"/>
</dbReference>
<keyword evidence="1" id="KW-0472">Membrane</keyword>
<organism evidence="2 3">
    <name type="scientific">Actinoallomurus acaciae</name>
    <dbReference type="NCBI Taxonomy" id="502577"/>
    <lineage>
        <taxon>Bacteria</taxon>
        <taxon>Bacillati</taxon>
        <taxon>Actinomycetota</taxon>
        <taxon>Actinomycetes</taxon>
        <taxon>Streptosporangiales</taxon>
        <taxon>Thermomonosporaceae</taxon>
        <taxon>Actinoallomurus</taxon>
    </lineage>
</organism>
<reference evidence="2 3" key="1">
    <citation type="submission" date="2024-09" db="EMBL/GenBank/DDBJ databases">
        <authorList>
            <person name="Sun Q."/>
            <person name="Mori K."/>
        </authorList>
    </citation>
    <scope>NUCLEOTIDE SEQUENCE [LARGE SCALE GENOMIC DNA]</scope>
    <source>
        <strain evidence="2 3">TBRC 0563</strain>
    </source>
</reference>
<feature type="transmembrane region" description="Helical" evidence="1">
    <location>
        <begin position="58"/>
        <end position="79"/>
    </location>
</feature>